<feature type="transmembrane region" description="Helical" evidence="1">
    <location>
        <begin position="103"/>
        <end position="126"/>
    </location>
</feature>
<dbReference type="PIRSF" id="PIRSF037259">
    <property type="entry name" value="EcsB_ABC"/>
    <property type="match status" value="1"/>
</dbReference>
<feature type="transmembrane region" description="Helical" evidence="1">
    <location>
        <begin position="30"/>
        <end position="47"/>
    </location>
</feature>
<keyword evidence="1" id="KW-0472">Membrane</keyword>
<dbReference type="Proteomes" id="UP001595752">
    <property type="component" value="Unassembled WGS sequence"/>
</dbReference>
<protein>
    <submittedName>
        <fullName evidence="2">ABC transporter permease</fullName>
    </submittedName>
</protein>
<feature type="transmembrane region" description="Helical" evidence="1">
    <location>
        <begin position="349"/>
        <end position="371"/>
    </location>
</feature>
<dbReference type="EMBL" id="JBHRZT010000043">
    <property type="protein sequence ID" value="MFC3883794.1"/>
    <property type="molecule type" value="Genomic_DNA"/>
</dbReference>
<feature type="transmembrane region" description="Helical" evidence="1">
    <location>
        <begin position="191"/>
        <end position="210"/>
    </location>
</feature>
<gene>
    <name evidence="2" type="ORF">ACFOU2_09885</name>
</gene>
<feature type="transmembrane region" description="Helical" evidence="1">
    <location>
        <begin position="59"/>
        <end position="80"/>
    </location>
</feature>
<reference evidence="3" key="1">
    <citation type="journal article" date="2019" name="Int. J. Syst. Evol. Microbiol.">
        <title>The Global Catalogue of Microorganisms (GCM) 10K type strain sequencing project: providing services to taxonomists for standard genome sequencing and annotation.</title>
        <authorList>
            <consortium name="The Broad Institute Genomics Platform"/>
            <consortium name="The Broad Institute Genome Sequencing Center for Infectious Disease"/>
            <person name="Wu L."/>
            <person name="Ma J."/>
        </authorList>
    </citation>
    <scope>NUCLEOTIDE SEQUENCE [LARGE SCALE GENOMIC DNA]</scope>
    <source>
        <strain evidence="3">CCUG 61889</strain>
    </source>
</reference>
<evidence type="ECO:0000313" key="2">
    <source>
        <dbReference type="EMBL" id="MFC3883794.1"/>
    </source>
</evidence>
<keyword evidence="1" id="KW-1133">Transmembrane helix</keyword>
<accession>A0ABV8B2N1</accession>
<evidence type="ECO:0000256" key="1">
    <source>
        <dbReference type="SAM" id="Phobius"/>
    </source>
</evidence>
<evidence type="ECO:0000313" key="3">
    <source>
        <dbReference type="Proteomes" id="UP001595752"/>
    </source>
</evidence>
<feature type="transmembrane region" description="Helical" evidence="1">
    <location>
        <begin position="377"/>
        <end position="396"/>
    </location>
</feature>
<proteinExistence type="predicted"/>
<dbReference type="InterPro" id="IPR010288">
    <property type="entry name" value="EcsB_ABC"/>
</dbReference>
<name>A0ABV8B2N1_9BACI</name>
<organism evidence="2 3">
    <name type="scientific">Bacillus songklensis</name>
    <dbReference type="NCBI Taxonomy" id="1069116"/>
    <lineage>
        <taxon>Bacteria</taxon>
        <taxon>Bacillati</taxon>
        <taxon>Bacillota</taxon>
        <taxon>Bacilli</taxon>
        <taxon>Bacillales</taxon>
        <taxon>Bacillaceae</taxon>
        <taxon>Bacillus</taxon>
    </lineage>
</organism>
<feature type="transmembrane region" description="Helical" evidence="1">
    <location>
        <begin position="132"/>
        <end position="155"/>
    </location>
</feature>
<comment type="caution">
    <text evidence="2">The sequence shown here is derived from an EMBL/GenBank/DDBJ whole genome shotgun (WGS) entry which is preliminary data.</text>
</comment>
<feature type="transmembrane region" description="Helical" evidence="1">
    <location>
        <begin position="284"/>
        <end position="303"/>
    </location>
</feature>
<dbReference type="RefSeq" id="WP_377914625.1">
    <property type="nucleotide sequence ID" value="NZ_JBHRZT010000043.1"/>
</dbReference>
<sequence>MNNTNNLWKQRIQQYAADMRKYLKYMLNDHLKIVLIFILGGAAYYYQLWLKGLSPTFPAAFLMAVIVGLVLTAGGVRTFLKPADIVFLLPLETRMRPYFIKSFFFSFAYQVYLLLIVTAALAPLYVKATGHPYGSVLSIFFMFLMIKFVNFWMAWHMAYFEESSAKWMDFLVRFVLNGAFAYLLFAGAHLAFLLAVAAIIFSLACYYYVITKKKPLKWEHLIDLETKRMMFFYRMANLFTDVPNIKDKVKRRAYADWMLARISFSQSASYHFLYARTFLRAGDYAGLVVRLTIIGGIVLLAAPLQYGNIVVLIITLYLTGFQLIPLWKHHAYKLWVSLYPVKEKDREQAFLALLQIILSVQTILLTLFVMFTDVLTGVAACIAGLIFSQLFVKAYVRSRIKKV</sequence>
<keyword evidence="3" id="KW-1185">Reference proteome</keyword>
<feature type="transmembrane region" description="Helical" evidence="1">
    <location>
        <begin position="309"/>
        <end position="328"/>
    </location>
</feature>
<feature type="transmembrane region" description="Helical" evidence="1">
    <location>
        <begin position="167"/>
        <end position="185"/>
    </location>
</feature>
<keyword evidence="1" id="KW-0812">Transmembrane</keyword>
<dbReference type="Pfam" id="PF05975">
    <property type="entry name" value="EcsB"/>
    <property type="match status" value="1"/>
</dbReference>